<keyword evidence="3 9" id="KW-0813">Transport</keyword>
<protein>
    <recommendedName>
        <fullName evidence="9">V-type proton ATPase subunit a</fullName>
    </recommendedName>
</protein>
<dbReference type="EMBL" id="MDYQ01000180">
    <property type="protein sequence ID" value="PRP79547.1"/>
    <property type="molecule type" value="Genomic_DNA"/>
</dbReference>
<keyword evidence="13" id="KW-1185">Reference proteome</keyword>
<feature type="transmembrane region" description="Helical" evidence="9">
    <location>
        <begin position="456"/>
        <end position="473"/>
    </location>
</feature>
<dbReference type="GO" id="GO:0051117">
    <property type="term" value="F:ATPase binding"/>
    <property type="evidence" value="ECO:0007669"/>
    <property type="project" value="TreeGrafter"/>
</dbReference>
<evidence type="ECO:0000313" key="13">
    <source>
        <dbReference type="Proteomes" id="UP000241769"/>
    </source>
</evidence>
<feature type="region of interest" description="Disordered" evidence="11">
    <location>
        <begin position="81"/>
        <end position="102"/>
    </location>
</feature>
<evidence type="ECO:0000256" key="5">
    <source>
        <dbReference type="ARBA" id="ARBA00022781"/>
    </source>
</evidence>
<feature type="transmembrane region" description="Helical" evidence="9">
    <location>
        <begin position="767"/>
        <end position="791"/>
    </location>
</feature>
<comment type="subcellular location">
    <subcellularLocation>
        <location evidence="1">Membrane</location>
        <topology evidence="1">Multi-pass membrane protein</topology>
    </subcellularLocation>
</comment>
<evidence type="ECO:0000256" key="9">
    <source>
        <dbReference type="RuleBase" id="RU361189"/>
    </source>
</evidence>
<comment type="caution">
    <text evidence="12">The sequence shown here is derived from an EMBL/GenBank/DDBJ whole genome shotgun (WGS) entry which is preliminary data.</text>
</comment>
<evidence type="ECO:0000256" key="8">
    <source>
        <dbReference type="ARBA" id="ARBA00023136"/>
    </source>
</evidence>
<evidence type="ECO:0000256" key="1">
    <source>
        <dbReference type="ARBA" id="ARBA00004141"/>
    </source>
</evidence>
<dbReference type="Pfam" id="PF01496">
    <property type="entry name" value="V_ATPase_I"/>
    <property type="match status" value="1"/>
</dbReference>
<evidence type="ECO:0000256" key="3">
    <source>
        <dbReference type="ARBA" id="ARBA00022448"/>
    </source>
</evidence>
<sequence length="839" mass="95661">MGELFRSEPMQLVQLYVQIEAAHDTVDQLGRLGAIQFKDLNHEVSPFQRNFVNEVKRCDEMERKLNFFGEQINKELSTIREENNSDEPTLKSLTQRVDESRPAPQMDEFETLFEETEKELAQINNNQEQLTRNYNELVELQNVLQKDAIFFSEGAGRELEPDETRSLLSEDGKSGVKLGFSTGVILRDKIHSFQRVLWRATRGNLFIKHDSIEQKIKDPHTGEEVSKDVFIIFYQGDRLQVKIKKICESFGANVYPCPTTPRERKELLSQINQRLNDLDAVLATTKKHRRSTLLNISRSYINWRDRVVKEKSIYDTMNRFNYDIGRKCLIAEGWCAKTQTEKIVNAMRKATESSGALVPSILSVIQSNEEPPTSFKTNKFTSGFQNIVDAYGVARYGEVNPGVFTITTFPFLFAVMFGDFGHGFLLLLVASFFIWKEKSLSQTNLSEMIKTVFDGRYLLLMMGAFSLYTGLIYNEFFAVPITLSGLQAYDQESCHTTGVCQKIEDYSYPFGVDPTWFGAENALSFTNSLKMKMSIVFGVVQMSLGIFLSLLNAIHWGKKLDAFCEFLPQILFLQSIFGFLVFLIFFKWLTFYPDPSLAPNILTALISMLLSPTSVEWPSHTTVPGQDNPANKFFEGQLYVQWAILFIALVSVPWMLLVKPFVLKHQHKQSLKRGDYTSVQASEEEENAHEGGHGGHGHGHGEEFEFGEIFVHQVIHTIEFVLGCVSNTASYLRLWALSLAHSQLSEVFWARLFMLTFSIATPDKPHILWAIAVFIGFAIWAGVTLGVLMVMESLSSFLHALRLHWVEFQNKFFKGDGHAFEPFSYERILAEKEAANVSD</sequence>
<dbReference type="STRING" id="1890364.A0A2P6N6I6"/>
<feature type="transmembrane region" description="Helical" evidence="9">
    <location>
        <begin position="411"/>
        <end position="435"/>
    </location>
</feature>
<keyword evidence="6 9" id="KW-1133">Transmembrane helix</keyword>
<evidence type="ECO:0000256" key="11">
    <source>
        <dbReference type="SAM" id="MobiDB-lite"/>
    </source>
</evidence>
<keyword evidence="8 9" id="KW-0472">Membrane</keyword>
<keyword evidence="7 9" id="KW-0406">Ion transport</keyword>
<keyword evidence="5 9" id="KW-0375">Hydrogen ion transport</keyword>
<organism evidence="12 13">
    <name type="scientific">Planoprotostelium fungivorum</name>
    <dbReference type="NCBI Taxonomy" id="1890364"/>
    <lineage>
        <taxon>Eukaryota</taxon>
        <taxon>Amoebozoa</taxon>
        <taxon>Evosea</taxon>
        <taxon>Variosea</taxon>
        <taxon>Cavosteliida</taxon>
        <taxon>Cavosteliaceae</taxon>
        <taxon>Planoprotostelium</taxon>
    </lineage>
</organism>
<feature type="coiled-coil region" evidence="10">
    <location>
        <begin position="106"/>
        <end position="140"/>
    </location>
</feature>
<evidence type="ECO:0000256" key="4">
    <source>
        <dbReference type="ARBA" id="ARBA00022692"/>
    </source>
</evidence>
<feature type="region of interest" description="Disordered" evidence="11">
    <location>
        <begin position="675"/>
        <end position="698"/>
    </location>
</feature>
<evidence type="ECO:0000256" key="2">
    <source>
        <dbReference type="ARBA" id="ARBA00009904"/>
    </source>
</evidence>
<proteinExistence type="inferred from homology"/>
<feature type="compositionally biased region" description="Basic and acidic residues" evidence="11">
    <location>
        <begin position="688"/>
        <end position="698"/>
    </location>
</feature>
<dbReference type="GO" id="GO:0000220">
    <property type="term" value="C:vacuolar proton-transporting V-type ATPase, V0 domain"/>
    <property type="evidence" value="ECO:0007669"/>
    <property type="project" value="InterPro"/>
</dbReference>
<keyword evidence="4 9" id="KW-0812">Transmembrane</keyword>
<dbReference type="InterPro" id="IPR002490">
    <property type="entry name" value="V-ATPase_116kDa_su"/>
</dbReference>
<feature type="transmembrane region" description="Helical" evidence="9">
    <location>
        <begin position="566"/>
        <end position="589"/>
    </location>
</feature>
<gene>
    <name evidence="12" type="ORF">PROFUN_12780</name>
</gene>
<dbReference type="GO" id="GO:0007035">
    <property type="term" value="P:vacuolar acidification"/>
    <property type="evidence" value="ECO:0007669"/>
    <property type="project" value="TreeGrafter"/>
</dbReference>
<dbReference type="PANTHER" id="PTHR11629:SF63">
    <property type="entry name" value="V-TYPE PROTON ATPASE SUBUNIT A"/>
    <property type="match status" value="1"/>
</dbReference>
<dbReference type="PANTHER" id="PTHR11629">
    <property type="entry name" value="VACUOLAR PROTON ATPASES"/>
    <property type="match status" value="1"/>
</dbReference>
<reference evidence="12 13" key="1">
    <citation type="journal article" date="2018" name="Genome Biol. Evol.">
        <title>Multiple Roots of Fruiting Body Formation in Amoebozoa.</title>
        <authorList>
            <person name="Hillmann F."/>
            <person name="Forbes G."/>
            <person name="Novohradska S."/>
            <person name="Ferling I."/>
            <person name="Riege K."/>
            <person name="Groth M."/>
            <person name="Westermann M."/>
            <person name="Marz M."/>
            <person name="Spaller T."/>
            <person name="Winckler T."/>
            <person name="Schaap P."/>
            <person name="Glockner G."/>
        </authorList>
    </citation>
    <scope>NUCLEOTIDE SEQUENCE [LARGE SCALE GENOMIC DNA]</scope>
    <source>
        <strain evidence="12 13">Jena</strain>
    </source>
</reference>
<comment type="function">
    <text evidence="9">Essential component of the vacuolar proton pump (V-ATPase), a multimeric enzyme that catalyzes the translocation of protons across the membranes. Required for assembly and activity of the V-ATPase.</text>
</comment>
<evidence type="ECO:0000313" key="12">
    <source>
        <dbReference type="EMBL" id="PRP79547.1"/>
    </source>
</evidence>
<comment type="similarity">
    <text evidence="2 9">Belongs to the V-ATPase 116 kDa subunit family.</text>
</comment>
<dbReference type="FunCoup" id="A0A2P6N6I6">
    <property type="interactions" value="220"/>
</dbReference>
<dbReference type="InParanoid" id="A0A2P6N6I6"/>
<accession>A0A2P6N6I6</accession>
<dbReference type="OrthoDB" id="10264220at2759"/>
<dbReference type="PIRSF" id="PIRSF001293">
    <property type="entry name" value="ATP6V0A1"/>
    <property type="match status" value="1"/>
</dbReference>
<dbReference type="Proteomes" id="UP000241769">
    <property type="component" value="Unassembled WGS sequence"/>
</dbReference>
<dbReference type="GO" id="GO:0046961">
    <property type="term" value="F:proton-transporting ATPase activity, rotational mechanism"/>
    <property type="evidence" value="ECO:0007669"/>
    <property type="project" value="InterPro"/>
</dbReference>
<dbReference type="AlphaFoldDB" id="A0A2P6N6I6"/>
<dbReference type="InterPro" id="IPR026028">
    <property type="entry name" value="V-type_ATPase_116kDa_su_euka"/>
</dbReference>
<evidence type="ECO:0000256" key="6">
    <source>
        <dbReference type="ARBA" id="ARBA00022989"/>
    </source>
</evidence>
<name>A0A2P6N6I6_9EUKA</name>
<evidence type="ECO:0000256" key="7">
    <source>
        <dbReference type="ARBA" id="ARBA00023065"/>
    </source>
</evidence>
<evidence type="ECO:0000256" key="10">
    <source>
        <dbReference type="SAM" id="Coils"/>
    </source>
</evidence>
<feature type="transmembrane region" description="Helical" evidence="9">
    <location>
        <begin position="639"/>
        <end position="663"/>
    </location>
</feature>
<keyword evidence="10" id="KW-0175">Coiled coil</keyword>
<feature type="transmembrane region" description="Helical" evidence="9">
    <location>
        <begin position="533"/>
        <end position="554"/>
    </location>
</feature>